<dbReference type="Proteomes" id="UP000076532">
    <property type="component" value="Unassembled WGS sequence"/>
</dbReference>
<dbReference type="AlphaFoldDB" id="A0A166MEL6"/>
<evidence type="ECO:0000313" key="1">
    <source>
        <dbReference type="EMBL" id="KZP23928.1"/>
    </source>
</evidence>
<evidence type="ECO:0000313" key="2">
    <source>
        <dbReference type="Proteomes" id="UP000076532"/>
    </source>
</evidence>
<reference evidence="1 2" key="1">
    <citation type="journal article" date="2016" name="Mol. Biol. Evol.">
        <title>Comparative Genomics of Early-Diverging Mushroom-Forming Fungi Provides Insights into the Origins of Lignocellulose Decay Capabilities.</title>
        <authorList>
            <person name="Nagy L.G."/>
            <person name="Riley R."/>
            <person name="Tritt A."/>
            <person name="Adam C."/>
            <person name="Daum C."/>
            <person name="Floudas D."/>
            <person name="Sun H."/>
            <person name="Yadav J.S."/>
            <person name="Pangilinan J."/>
            <person name="Larsson K.H."/>
            <person name="Matsuura K."/>
            <person name="Barry K."/>
            <person name="Labutti K."/>
            <person name="Kuo R."/>
            <person name="Ohm R.A."/>
            <person name="Bhattacharya S.S."/>
            <person name="Shirouzu T."/>
            <person name="Yoshinaga Y."/>
            <person name="Martin F.M."/>
            <person name="Grigoriev I.V."/>
            <person name="Hibbett D.S."/>
        </authorList>
    </citation>
    <scope>NUCLEOTIDE SEQUENCE [LARGE SCALE GENOMIC DNA]</scope>
    <source>
        <strain evidence="1 2">CBS 109695</strain>
    </source>
</reference>
<organism evidence="1 2">
    <name type="scientific">Athelia psychrophila</name>
    <dbReference type="NCBI Taxonomy" id="1759441"/>
    <lineage>
        <taxon>Eukaryota</taxon>
        <taxon>Fungi</taxon>
        <taxon>Dikarya</taxon>
        <taxon>Basidiomycota</taxon>
        <taxon>Agaricomycotina</taxon>
        <taxon>Agaricomycetes</taxon>
        <taxon>Agaricomycetidae</taxon>
        <taxon>Atheliales</taxon>
        <taxon>Atheliaceae</taxon>
        <taxon>Athelia</taxon>
    </lineage>
</organism>
<name>A0A166MEL6_9AGAM</name>
<dbReference type="OrthoDB" id="430315at2759"/>
<sequence length="201" mass="20948">MHSTFNVFAVATLAAVDNAQSLTVVNGFTEDIFLYTATSDDRISPNIVAPAGKTTDMGISADWDGAISAGTGCSGEGSTCTTGGPTWHGVIPYSRAEFNFFTVPGSVTYDISLIYGYNINGTEISSSDSSCSTFACTVSSGAYPVPGPGDNTCQPLLRLRTTVTSVLSPPVEEDAPSSNNAGPGPNSDFYERACFNVYAFP</sequence>
<dbReference type="Pfam" id="PF00314">
    <property type="entry name" value="Thaumatin"/>
    <property type="match status" value="1"/>
</dbReference>
<evidence type="ECO:0008006" key="3">
    <source>
        <dbReference type="Google" id="ProtNLM"/>
    </source>
</evidence>
<dbReference type="SUPFAM" id="SSF49870">
    <property type="entry name" value="Osmotin, thaumatin-like protein"/>
    <property type="match status" value="1"/>
</dbReference>
<proteinExistence type="predicted"/>
<dbReference type="Gene3D" id="2.60.110.10">
    <property type="entry name" value="Thaumatin"/>
    <property type="match status" value="1"/>
</dbReference>
<dbReference type="EMBL" id="KV417529">
    <property type="protein sequence ID" value="KZP23928.1"/>
    <property type="molecule type" value="Genomic_DNA"/>
</dbReference>
<protein>
    <recommendedName>
        <fullName evidence="3">Osmotin, thaumatin-like protein</fullName>
    </recommendedName>
</protein>
<keyword evidence="2" id="KW-1185">Reference proteome</keyword>
<dbReference type="InterPro" id="IPR001938">
    <property type="entry name" value="Thaumatin"/>
</dbReference>
<accession>A0A166MEL6</accession>
<gene>
    <name evidence="1" type="ORF">FIBSPDRAFT_910033</name>
</gene>
<dbReference type="InterPro" id="IPR037176">
    <property type="entry name" value="Osmotin/thaumatin-like_sf"/>
</dbReference>